<accession>A0ABR3PW03</accession>
<keyword evidence="3" id="KW-1185">Reference proteome</keyword>
<dbReference type="EMBL" id="JBBXJM010000006">
    <property type="protein sequence ID" value="KAL1406594.1"/>
    <property type="molecule type" value="Genomic_DNA"/>
</dbReference>
<name>A0ABR3PW03_9TREE</name>
<reference evidence="2 3" key="1">
    <citation type="submission" date="2023-08" db="EMBL/GenBank/DDBJ databases">
        <title>Annotated Genome Sequence of Vanrija albida AlHP1.</title>
        <authorList>
            <person name="Herzog R."/>
        </authorList>
    </citation>
    <scope>NUCLEOTIDE SEQUENCE [LARGE SCALE GENOMIC DNA]</scope>
    <source>
        <strain evidence="2 3">AlHP1</strain>
    </source>
</reference>
<gene>
    <name evidence="2" type="ORF">Q8F55_008300</name>
</gene>
<protein>
    <recommendedName>
        <fullName evidence="4">HMG box domain-containing protein</fullName>
    </recommendedName>
</protein>
<evidence type="ECO:0008006" key="4">
    <source>
        <dbReference type="Google" id="ProtNLM"/>
    </source>
</evidence>
<feature type="compositionally biased region" description="Basic and acidic residues" evidence="1">
    <location>
        <begin position="83"/>
        <end position="105"/>
    </location>
</feature>
<comment type="caution">
    <text evidence="2">The sequence shown here is derived from an EMBL/GenBank/DDBJ whole genome shotgun (WGS) entry which is preliminary data.</text>
</comment>
<feature type="compositionally biased region" description="Basic and acidic residues" evidence="1">
    <location>
        <begin position="16"/>
        <end position="26"/>
    </location>
</feature>
<proteinExistence type="predicted"/>
<dbReference type="RefSeq" id="XP_069206538.1">
    <property type="nucleotide sequence ID" value="XM_069356697.1"/>
</dbReference>
<evidence type="ECO:0000313" key="2">
    <source>
        <dbReference type="EMBL" id="KAL1406594.1"/>
    </source>
</evidence>
<organism evidence="2 3">
    <name type="scientific">Vanrija albida</name>
    <dbReference type="NCBI Taxonomy" id="181172"/>
    <lineage>
        <taxon>Eukaryota</taxon>
        <taxon>Fungi</taxon>
        <taxon>Dikarya</taxon>
        <taxon>Basidiomycota</taxon>
        <taxon>Agaricomycotina</taxon>
        <taxon>Tremellomycetes</taxon>
        <taxon>Trichosporonales</taxon>
        <taxon>Trichosporonaceae</taxon>
        <taxon>Vanrija</taxon>
    </lineage>
</organism>
<feature type="region of interest" description="Disordered" evidence="1">
    <location>
        <begin position="82"/>
        <end position="106"/>
    </location>
</feature>
<feature type="region of interest" description="Disordered" evidence="1">
    <location>
        <begin position="1"/>
        <end position="39"/>
    </location>
</feature>
<dbReference type="GeneID" id="95989343"/>
<evidence type="ECO:0000256" key="1">
    <source>
        <dbReference type="SAM" id="MobiDB-lite"/>
    </source>
</evidence>
<dbReference type="Proteomes" id="UP001565368">
    <property type="component" value="Unassembled WGS sequence"/>
</dbReference>
<evidence type="ECO:0000313" key="3">
    <source>
        <dbReference type="Proteomes" id="UP001565368"/>
    </source>
</evidence>
<sequence length="171" mass="19058">MAPPPRDPPQIARRAIKPETVKESKDVIGAISTQKARRNPEYARSIVNAYVELKRAKGRSARKIDTKLLIIESQVSWLGMGGEKCKGGSRRADVTESTAKSDAHTHQMPTLSLADVFISVREEHNLPPSEVIEYLEKRRQERENKYWAEHGPPPMYGDGDAPPVYDVAVAA</sequence>